<evidence type="ECO:0000313" key="1">
    <source>
        <dbReference type="EMBL" id="ANA49415.1"/>
    </source>
</evidence>
<keyword evidence="2" id="KW-1185">Reference proteome</keyword>
<organism evidence="1 2">
    <name type="scientific">Salmonella phage vB_SnwM_CGG4-1</name>
    <dbReference type="NCBI Taxonomy" id="1815631"/>
    <lineage>
        <taxon>Viruses</taxon>
        <taxon>Duplodnaviria</taxon>
        <taxon>Heunggongvirae</taxon>
        <taxon>Uroviricota</taxon>
        <taxon>Caudoviricetes</taxon>
        <taxon>Pantevenvirales</taxon>
        <taxon>Straboviridae</taxon>
        <taxon>Tevenvirinae</taxon>
        <taxon>Gelderlandvirus</taxon>
        <taxon>Gelderlandvirus cgg41</taxon>
    </lineage>
</organism>
<proteinExistence type="predicted"/>
<dbReference type="EMBL" id="KU867307">
    <property type="protein sequence ID" value="ANA49415.1"/>
    <property type="molecule type" value="Genomic_DNA"/>
</dbReference>
<protein>
    <submittedName>
        <fullName evidence="1">Glutaredoxin</fullName>
    </submittedName>
</protein>
<dbReference type="Proteomes" id="UP000204511">
    <property type="component" value="Genome"/>
</dbReference>
<dbReference type="GeneID" id="29060244"/>
<sequence length="103" mass="11919">MSAKIEIYGIPETVGRCPACHSIRKTLDEENIPYAFYDVIIPNENEVGFVYDRDRITEASKRVGSYPSLALRYPIVFLNNQRIRNKSHLLEQLNILGYNLDEE</sequence>
<dbReference type="RefSeq" id="YP_009286427.1">
    <property type="nucleotide sequence ID" value="NC_031065.1"/>
</dbReference>
<dbReference type="KEGG" id="vg:29060244"/>
<accession>A0A1B0VVD4</accession>
<reference evidence="2" key="1">
    <citation type="submission" date="2016-03" db="EMBL/GenBank/DDBJ databases">
        <authorList>
            <person name="Cucic S."/>
            <person name="Anany H."/>
            <person name="Brovko L."/>
            <person name="Kropinski A.M."/>
            <person name="Griffiths M.W."/>
        </authorList>
    </citation>
    <scope>NUCLEOTIDE SEQUENCE [LARGE SCALE GENOMIC DNA]</scope>
</reference>
<gene>
    <name evidence="1" type="ORF">CGG41_061</name>
</gene>
<dbReference type="OrthoDB" id="18964at10239"/>
<name>A0A1B0VVD4_9CAUD</name>
<evidence type="ECO:0000313" key="2">
    <source>
        <dbReference type="Proteomes" id="UP000204511"/>
    </source>
</evidence>
<dbReference type="Gene3D" id="3.40.30.10">
    <property type="entry name" value="Glutaredoxin"/>
    <property type="match status" value="1"/>
</dbReference>
<dbReference type="SUPFAM" id="SSF52833">
    <property type="entry name" value="Thioredoxin-like"/>
    <property type="match status" value="1"/>
</dbReference>
<dbReference type="InterPro" id="IPR036249">
    <property type="entry name" value="Thioredoxin-like_sf"/>
</dbReference>